<gene>
    <name evidence="8" type="primary">Ervk19_1</name>
    <name evidence="8" type="ORF">VIRALT_R15853</name>
</gene>
<evidence type="ECO:0000259" key="7">
    <source>
        <dbReference type="PROSITE" id="PS50879"/>
    </source>
</evidence>
<dbReference type="GO" id="GO:0003964">
    <property type="term" value="F:RNA-directed DNA polymerase activity"/>
    <property type="evidence" value="ECO:0007669"/>
    <property type="project" value="UniProtKB-KW"/>
</dbReference>
<dbReference type="PROSITE" id="PS50879">
    <property type="entry name" value="RNASE_H_1"/>
    <property type="match status" value="1"/>
</dbReference>
<dbReference type="GO" id="GO:0004523">
    <property type="term" value="F:RNA-DNA hybrid ribonuclease activity"/>
    <property type="evidence" value="ECO:0007669"/>
    <property type="project" value="InterPro"/>
</dbReference>
<dbReference type="InterPro" id="IPR036397">
    <property type="entry name" value="RNaseH_sf"/>
</dbReference>
<dbReference type="EMBL" id="VZRF01024540">
    <property type="protein sequence ID" value="NWT21679.1"/>
    <property type="molecule type" value="Genomic_DNA"/>
</dbReference>
<accession>A0A7K5LTD4</accession>
<proteinExistence type="predicted"/>
<evidence type="ECO:0000256" key="3">
    <source>
        <dbReference type="ARBA" id="ARBA00022722"/>
    </source>
</evidence>
<dbReference type="PANTHER" id="PTHR41694:SF3">
    <property type="entry name" value="RNA-DIRECTED DNA POLYMERASE-RELATED"/>
    <property type="match status" value="1"/>
</dbReference>
<dbReference type="GO" id="GO:0035613">
    <property type="term" value="F:RNA stem-loop binding"/>
    <property type="evidence" value="ECO:0007669"/>
    <property type="project" value="TreeGrafter"/>
</dbReference>
<dbReference type="Proteomes" id="UP000589495">
    <property type="component" value="Unassembled WGS sequence"/>
</dbReference>
<evidence type="ECO:0000256" key="2">
    <source>
        <dbReference type="ARBA" id="ARBA00022695"/>
    </source>
</evidence>
<evidence type="ECO:0000256" key="4">
    <source>
        <dbReference type="ARBA" id="ARBA00022759"/>
    </source>
</evidence>
<comment type="caution">
    <text evidence="8">The sequence shown here is derived from an EMBL/GenBank/DDBJ whole genome shotgun (WGS) entry which is preliminary data.</text>
</comment>
<keyword evidence="1" id="KW-0808">Transferase</keyword>
<dbReference type="Pfam" id="PF00075">
    <property type="entry name" value="RNase_H"/>
    <property type="match status" value="1"/>
</dbReference>
<evidence type="ECO:0000313" key="8">
    <source>
        <dbReference type="EMBL" id="NWT21679.1"/>
    </source>
</evidence>
<dbReference type="Gene3D" id="3.30.420.10">
    <property type="entry name" value="Ribonuclease H-like superfamily/Ribonuclease H"/>
    <property type="match status" value="1"/>
</dbReference>
<reference evidence="8 9" key="1">
    <citation type="submission" date="2019-09" db="EMBL/GenBank/DDBJ databases">
        <title>Bird 10,000 Genomes (B10K) Project - Family phase.</title>
        <authorList>
            <person name="Zhang G."/>
        </authorList>
    </citation>
    <scope>NUCLEOTIDE SEQUENCE [LARGE SCALE GENOMIC DNA]</scope>
    <source>
        <strain evidence="8">B10K-DU-001-22</strain>
        <tissue evidence="8">Muscle</tissue>
    </source>
</reference>
<keyword evidence="3" id="KW-0540">Nuclease</keyword>
<evidence type="ECO:0000256" key="5">
    <source>
        <dbReference type="ARBA" id="ARBA00022801"/>
    </source>
</evidence>
<feature type="domain" description="RNase H type-1" evidence="7">
    <location>
        <begin position="15"/>
        <end position="108"/>
    </location>
</feature>
<dbReference type="PANTHER" id="PTHR41694">
    <property type="entry name" value="ENDOGENOUS RETROVIRUS GROUP K MEMBER POL PROTEIN"/>
    <property type="match status" value="1"/>
</dbReference>
<feature type="non-terminal residue" evidence="8">
    <location>
        <position position="1"/>
    </location>
</feature>
<organism evidence="8 9">
    <name type="scientific">Vireo altiloquus</name>
    <name type="common">Black-whiskered vireo</name>
    <name type="synonym">Muscicapa altiloqua</name>
    <dbReference type="NCBI Taxonomy" id="34956"/>
    <lineage>
        <taxon>Eukaryota</taxon>
        <taxon>Metazoa</taxon>
        <taxon>Chordata</taxon>
        <taxon>Craniata</taxon>
        <taxon>Vertebrata</taxon>
        <taxon>Euteleostomi</taxon>
        <taxon>Archelosauria</taxon>
        <taxon>Archosauria</taxon>
        <taxon>Dinosauria</taxon>
        <taxon>Saurischia</taxon>
        <taxon>Theropoda</taxon>
        <taxon>Coelurosauria</taxon>
        <taxon>Aves</taxon>
        <taxon>Neognathae</taxon>
        <taxon>Neoaves</taxon>
        <taxon>Telluraves</taxon>
        <taxon>Australaves</taxon>
        <taxon>Passeriformes</taxon>
        <taxon>Corvoidea</taxon>
        <taxon>Vireonidae</taxon>
        <taxon>Vireoninae</taxon>
        <taxon>Vireo</taxon>
    </lineage>
</organism>
<sequence>QLNWLVQPKREKSPIPNALTVYTDAGKKSRTATITWQEAGTWRHKLLQAKEVDTLQTLELWAVVWAMMNFREPLNIVTDSLYVAGVVDRIEDASIKEVGNKRLFELFI</sequence>
<dbReference type="SUPFAM" id="SSF53098">
    <property type="entry name" value="Ribonuclease H-like"/>
    <property type="match status" value="1"/>
</dbReference>
<name>A0A7K5LTD4_VIRAL</name>
<evidence type="ECO:0000313" key="9">
    <source>
        <dbReference type="Proteomes" id="UP000589495"/>
    </source>
</evidence>
<dbReference type="AlphaFoldDB" id="A0A7K5LTD4"/>
<keyword evidence="9" id="KW-1185">Reference proteome</keyword>
<protein>
    <submittedName>
        <fullName evidence="8">POK19 protein</fullName>
    </submittedName>
</protein>
<evidence type="ECO:0000256" key="1">
    <source>
        <dbReference type="ARBA" id="ARBA00022679"/>
    </source>
</evidence>
<feature type="non-terminal residue" evidence="8">
    <location>
        <position position="108"/>
    </location>
</feature>
<keyword evidence="6" id="KW-0695">RNA-directed DNA polymerase</keyword>
<keyword evidence="5" id="KW-0378">Hydrolase</keyword>
<evidence type="ECO:0000256" key="6">
    <source>
        <dbReference type="ARBA" id="ARBA00022918"/>
    </source>
</evidence>
<keyword evidence="2" id="KW-0548">Nucleotidyltransferase</keyword>
<dbReference type="InterPro" id="IPR002156">
    <property type="entry name" value="RNaseH_domain"/>
</dbReference>
<dbReference type="InterPro" id="IPR012337">
    <property type="entry name" value="RNaseH-like_sf"/>
</dbReference>
<keyword evidence="4" id="KW-0255">Endonuclease</keyword>